<reference evidence="3 4" key="1">
    <citation type="submission" date="2022-05" db="EMBL/GenBank/DDBJ databases">
        <title>Chromosome-level reference genomes for two strains of Caenorhabditis briggsae: an improved platform for comparative genomics.</title>
        <authorList>
            <person name="Stevens L."/>
            <person name="Andersen E.C."/>
        </authorList>
    </citation>
    <scope>NUCLEOTIDE SEQUENCE [LARGE SCALE GENOMIC DNA]</scope>
    <source>
        <strain evidence="3">QX1410_ONT</strain>
        <tissue evidence="3">Whole-organism</tissue>
    </source>
</reference>
<evidence type="ECO:0000313" key="4">
    <source>
        <dbReference type="Proteomes" id="UP000827892"/>
    </source>
</evidence>
<organism evidence="3 4">
    <name type="scientific">Caenorhabditis briggsae</name>
    <dbReference type="NCBI Taxonomy" id="6238"/>
    <lineage>
        <taxon>Eukaryota</taxon>
        <taxon>Metazoa</taxon>
        <taxon>Ecdysozoa</taxon>
        <taxon>Nematoda</taxon>
        <taxon>Chromadorea</taxon>
        <taxon>Rhabditida</taxon>
        <taxon>Rhabditina</taxon>
        <taxon>Rhabditomorpha</taxon>
        <taxon>Rhabditoidea</taxon>
        <taxon>Rhabditidae</taxon>
        <taxon>Peloderinae</taxon>
        <taxon>Caenorhabditis</taxon>
    </lineage>
</organism>
<feature type="chain" id="PRO_5041995225" evidence="2">
    <location>
        <begin position="22"/>
        <end position="156"/>
    </location>
</feature>
<keyword evidence="2" id="KW-0732">Signal</keyword>
<evidence type="ECO:0000256" key="1">
    <source>
        <dbReference type="SAM" id="MobiDB-lite"/>
    </source>
</evidence>
<gene>
    <name evidence="3" type="ORF">L3Y34_011802</name>
</gene>
<protein>
    <submittedName>
        <fullName evidence="3">Uncharacterized protein</fullName>
    </submittedName>
</protein>
<dbReference type="EMBL" id="CP090896">
    <property type="protein sequence ID" value="ULT82080.1"/>
    <property type="molecule type" value="Genomic_DNA"/>
</dbReference>
<evidence type="ECO:0000313" key="3">
    <source>
        <dbReference type="EMBL" id="ULT82080.1"/>
    </source>
</evidence>
<dbReference type="Proteomes" id="UP000827892">
    <property type="component" value="Chromosome X"/>
</dbReference>
<proteinExistence type="predicted"/>
<sequence length="156" mass="17325">MRRPFFLFILFNLSLPAAVSGEFLERSDAYGRIWESRTPPDGMKQDQNLDFSAVILFSRYCRIKKHPAEWKKVSGEDTSDVEDDGPPVKKPALQQKSIPEMFSDFTPDGQKTASIERAVMQLIAAALFICSTSSGRPSVTMRSTASPARQSTASTT</sequence>
<feature type="region of interest" description="Disordered" evidence="1">
    <location>
        <begin position="72"/>
        <end position="94"/>
    </location>
</feature>
<evidence type="ECO:0000256" key="2">
    <source>
        <dbReference type="SAM" id="SignalP"/>
    </source>
</evidence>
<name>A0AAE8ZTS7_CAEBR</name>
<feature type="region of interest" description="Disordered" evidence="1">
    <location>
        <begin position="135"/>
        <end position="156"/>
    </location>
</feature>
<accession>A0AAE8ZTS7</accession>
<dbReference type="AlphaFoldDB" id="A0AAE8ZTS7"/>
<feature type="signal peptide" evidence="2">
    <location>
        <begin position="1"/>
        <end position="21"/>
    </location>
</feature>